<sequence>MSAFIRNSKFRHVYVEPPKQEDTFRNLRLATTTGEQQYVKANTKYFAVALQGGGGPIAVVDHTATGAFPTGGPVLAGHKGAALDFDFHPFNEQLLASCSDDSTVKLWGIPPGGLTETLTEPLVDLRGHGRKVTLLRFHPTASNVLASVSADMLCKVWDVEKQGEVASTDAHTSLIQDVQWNADGSLLGTSLCTSCKDKVVRLFDPRGSAVATELRAAHEGSKSVKLAFLQDGLLATVGFTRQSQRQIKIWDARDPSKELALVSLDQAAGVLLPFFDPDTKMLYLCGKGDGNIRYYEINKAAKTPCFALSEHRSTAAGKGYCFLPKRCLDVMSCETARCLKLTSQNGNGVVEPLSFVVPRKSDAFQDDIFPDCYAGLPSCDADAWLAGANEPPKLRPLNPDAGFVAAPSAAAFVAKKTAAQLEVELADAHKKIADLEAKLAAAGLAS</sequence>
<name>A0ABR1FQJ8_AURAN</name>
<feature type="repeat" description="WD" evidence="3">
    <location>
        <begin position="125"/>
        <end position="167"/>
    </location>
</feature>
<dbReference type="InterPro" id="IPR001680">
    <property type="entry name" value="WD40_rpt"/>
</dbReference>
<comment type="similarity">
    <text evidence="4">Belongs to the WD repeat coronin family.</text>
</comment>
<dbReference type="PANTHER" id="PTHR10856:SF0">
    <property type="entry name" value="CORONIN"/>
    <property type="match status" value="1"/>
</dbReference>
<evidence type="ECO:0000256" key="5">
    <source>
        <dbReference type="SAM" id="Coils"/>
    </source>
</evidence>
<dbReference type="InterPro" id="IPR015943">
    <property type="entry name" value="WD40/YVTN_repeat-like_dom_sf"/>
</dbReference>
<protein>
    <recommendedName>
        <fullName evidence="4">Coronin</fullName>
    </recommendedName>
</protein>
<feature type="domain" description="DUF1899" evidence="6">
    <location>
        <begin position="3"/>
        <end position="66"/>
    </location>
</feature>
<evidence type="ECO:0000313" key="8">
    <source>
        <dbReference type="Proteomes" id="UP001363151"/>
    </source>
</evidence>
<feature type="coiled-coil region" evidence="5">
    <location>
        <begin position="418"/>
        <end position="445"/>
    </location>
</feature>
<comment type="caution">
    <text evidence="7">The sequence shown here is derived from an EMBL/GenBank/DDBJ whole genome shotgun (WGS) entry which is preliminary data.</text>
</comment>
<keyword evidence="8" id="KW-1185">Reference proteome</keyword>
<dbReference type="SMART" id="SM01167">
    <property type="entry name" value="DUF1900"/>
    <property type="match status" value="1"/>
</dbReference>
<evidence type="ECO:0000259" key="6">
    <source>
        <dbReference type="SMART" id="SM01166"/>
    </source>
</evidence>
<dbReference type="EMBL" id="JBBJCI010000289">
    <property type="protein sequence ID" value="KAK7235845.1"/>
    <property type="molecule type" value="Genomic_DNA"/>
</dbReference>
<evidence type="ECO:0000256" key="4">
    <source>
        <dbReference type="RuleBase" id="RU280818"/>
    </source>
</evidence>
<keyword evidence="2 4" id="KW-0677">Repeat</keyword>
<dbReference type="InterPro" id="IPR015048">
    <property type="entry name" value="DUF1899"/>
</dbReference>
<evidence type="ECO:0000313" key="7">
    <source>
        <dbReference type="EMBL" id="KAK7235845.1"/>
    </source>
</evidence>
<dbReference type="Pfam" id="PF08953">
    <property type="entry name" value="DUF1899"/>
    <property type="match status" value="1"/>
</dbReference>
<dbReference type="PROSITE" id="PS50294">
    <property type="entry name" value="WD_REPEATS_REGION"/>
    <property type="match status" value="2"/>
</dbReference>
<dbReference type="InterPro" id="IPR015505">
    <property type="entry name" value="Coronin"/>
</dbReference>
<dbReference type="PROSITE" id="PS00678">
    <property type="entry name" value="WD_REPEATS_1"/>
    <property type="match status" value="1"/>
</dbReference>
<dbReference type="Pfam" id="PF00400">
    <property type="entry name" value="WD40"/>
    <property type="match status" value="3"/>
</dbReference>
<dbReference type="InterPro" id="IPR036322">
    <property type="entry name" value="WD40_repeat_dom_sf"/>
</dbReference>
<proteinExistence type="inferred from homology"/>
<dbReference type="PROSITE" id="PS50082">
    <property type="entry name" value="WD_REPEATS_2"/>
    <property type="match status" value="2"/>
</dbReference>
<dbReference type="Proteomes" id="UP001363151">
    <property type="component" value="Unassembled WGS sequence"/>
</dbReference>
<gene>
    <name evidence="7" type="primary">CORO2A</name>
    <name evidence="7" type="ORF">SO694_00064184</name>
</gene>
<keyword evidence="1 3" id="KW-0853">WD repeat</keyword>
<accession>A0ABR1FQJ8</accession>
<evidence type="ECO:0000256" key="1">
    <source>
        <dbReference type="ARBA" id="ARBA00022574"/>
    </source>
</evidence>
<dbReference type="SMART" id="SM00320">
    <property type="entry name" value="WD40"/>
    <property type="match status" value="4"/>
</dbReference>
<organism evidence="7 8">
    <name type="scientific">Aureococcus anophagefferens</name>
    <name type="common">Harmful bloom alga</name>
    <dbReference type="NCBI Taxonomy" id="44056"/>
    <lineage>
        <taxon>Eukaryota</taxon>
        <taxon>Sar</taxon>
        <taxon>Stramenopiles</taxon>
        <taxon>Ochrophyta</taxon>
        <taxon>Pelagophyceae</taxon>
        <taxon>Pelagomonadales</taxon>
        <taxon>Pelagomonadaceae</taxon>
        <taxon>Aureococcus</taxon>
    </lineage>
</organism>
<evidence type="ECO:0000256" key="3">
    <source>
        <dbReference type="PROSITE-ProRule" id="PRU00221"/>
    </source>
</evidence>
<dbReference type="SUPFAM" id="SSF50978">
    <property type="entry name" value="WD40 repeat-like"/>
    <property type="match status" value="1"/>
</dbReference>
<feature type="repeat" description="WD" evidence="3">
    <location>
        <begin position="75"/>
        <end position="117"/>
    </location>
</feature>
<evidence type="ECO:0000256" key="2">
    <source>
        <dbReference type="ARBA" id="ARBA00022737"/>
    </source>
</evidence>
<dbReference type="Gene3D" id="2.130.10.10">
    <property type="entry name" value="YVTN repeat-like/Quinoprotein amine dehydrogenase"/>
    <property type="match status" value="1"/>
</dbReference>
<dbReference type="Pfam" id="PF16300">
    <property type="entry name" value="WD40_4"/>
    <property type="match status" value="1"/>
</dbReference>
<reference evidence="7 8" key="1">
    <citation type="submission" date="2024-03" db="EMBL/GenBank/DDBJ databases">
        <title>Aureococcus anophagefferens CCMP1851 and Kratosvirus quantuckense: Draft genome of a second virus-susceptible host strain in the model system.</title>
        <authorList>
            <person name="Chase E."/>
            <person name="Truchon A.R."/>
            <person name="Schepens W."/>
            <person name="Wilhelm S.W."/>
        </authorList>
    </citation>
    <scope>NUCLEOTIDE SEQUENCE [LARGE SCALE GENOMIC DNA]</scope>
    <source>
        <strain evidence="7 8">CCMP1851</strain>
    </source>
</reference>
<keyword evidence="5" id="KW-0175">Coiled coil</keyword>
<dbReference type="InterPro" id="IPR019775">
    <property type="entry name" value="WD40_repeat_CS"/>
</dbReference>
<dbReference type="SMART" id="SM01166">
    <property type="entry name" value="DUF1899"/>
    <property type="match status" value="1"/>
</dbReference>
<dbReference type="PANTHER" id="PTHR10856">
    <property type="entry name" value="CORONIN"/>
    <property type="match status" value="1"/>
</dbReference>